<dbReference type="Proteomes" id="UP000189777">
    <property type="component" value="Unassembled WGS sequence"/>
</dbReference>
<dbReference type="AlphaFoldDB" id="A0A1T5KUR4"/>
<dbReference type="Pfam" id="PF01546">
    <property type="entry name" value="Peptidase_M20"/>
    <property type="match status" value="1"/>
</dbReference>
<name>A0A1T5KUR4_9MICO</name>
<accession>A0A1T5KUR4</accession>
<feature type="domain" description="Peptidase M20 dimerisation" evidence="4">
    <location>
        <begin position="211"/>
        <end position="360"/>
    </location>
</feature>
<dbReference type="PANTHER" id="PTHR43270">
    <property type="entry name" value="BETA-ALA-HIS DIPEPTIDASE"/>
    <property type="match status" value="1"/>
</dbReference>
<sequence>MTATDAAPDAMPDVDAVRAAVAPLLPRALEDLRTLVAIPSVADERLYPRAECERAAQWVVDAFRAEGIDDARRERTPDGSDVVVGHRPGPPGAPTVLLYAHYDVQPPLDDAAWTTPPFELTERDGRLYGRGAADCKGNVVTHLTALRALRALVGDDLPVGVRIVIEGSEEQGTGGLDGWVEANPGALAADAMLIQDTGNATLGLPTLTVSLRGATSVVVRVDALEGEIHSGMFGGAAPDALAALVAILASLRDADGNTTIDGVDAAGTWPGVGYDADQFRADAGALPGTRLLGDGTVADMLWARPVVTILGIDAPSVVGSAAAIQPRAAARLNLRVPPGADARELQDRLAAHLEAHAPWGVRVTVERDTPGQPFAARTDGQVFEALSAALADAYGQATVTAGQGGSIPLCNILASQYPDAAIVLLGVEEPACLIHAPNESVHPSEIENLAVGEALFLARLGVRPPSGPSD</sequence>
<evidence type="ECO:0000313" key="5">
    <source>
        <dbReference type="EMBL" id="SKC67129.1"/>
    </source>
</evidence>
<proteinExistence type="predicted"/>
<dbReference type="NCBIfam" id="NF005914">
    <property type="entry name" value="PRK07907.1"/>
    <property type="match status" value="1"/>
</dbReference>
<dbReference type="GO" id="GO:0008233">
    <property type="term" value="F:peptidase activity"/>
    <property type="evidence" value="ECO:0007669"/>
    <property type="project" value="UniProtKB-KW"/>
</dbReference>
<keyword evidence="6" id="KW-1185">Reference proteome</keyword>
<dbReference type="OrthoDB" id="9761532at2"/>
<keyword evidence="3" id="KW-0378">Hydrolase</keyword>
<evidence type="ECO:0000256" key="1">
    <source>
        <dbReference type="ARBA" id="ARBA00022670"/>
    </source>
</evidence>
<dbReference type="GO" id="GO:0046872">
    <property type="term" value="F:metal ion binding"/>
    <property type="evidence" value="ECO:0007669"/>
    <property type="project" value="UniProtKB-KW"/>
</dbReference>
<dbReference type="STRING" id="526729.SAMN04324258_2412"/>
<organism evidence="5 6">
    <name type="scientific">Krasilnikoviella flava</name>
    <dbReference type="NCBI Taxonomy" id="526729"/>
    <lineage>
        <taxon>Bacteria</taxon>
        <taxon>Bacillati</taxon>
        <taxon>Actinomycetota</taxon>
        <taxon>Actinomycetes</taxon>
        <taxon>Micrococcales</taxon>
        <taxon>Promicromonosporaceae</taxon>
        <taxon>Krasilnikoviella</taxon>
    </lineage>
</organism>
<dbReference type="PANTHER" id="PTHR43270:SF12">
    <property type="entry name" value="SUCCINYL-DIAMINOPIMELATE DESUCCINYLASE"/>
    <property type="match status" value="1"/>
</dbReference>
<dbReference type="InterPro" id="IPR051458">
    <property type="entry name" value="Cyt/Met_Dipeptidase"/>
</dbReference>
<dbReference type="InterPro" id="IPR011650">
    <property type="entry name" value="Peptidase_M20_dimer"/>
</dbReference>
<protein>
    <submittedName>
        <fullName evidence="5">Acetylornithine deacetylase/Succinyl-diaminopimelate desuccinylase</fullName>
    </submittedName>
</protein>
<evidence type="ECO:0000259" key="4">
    <source>
        <dbReference type="Pfam" id="PF07687"/>
    </source>
</evidence>
<dbReference type="Pfam" id="PF07687">
    <property type="entry name" value="M20_dimer"/>
    <property type="match status" value="1"/>
</dbReference>
<dbReference type="Gene3D" id="3.40.630.10">
    <property type="entry name" value="Zn peptidases"/>
    <property type="match status" value="1"/>
</dbReference>
<evidence type="ECO:0000313" key="6">
    <source>
        <dbReference type="Proteomes" id="UP000189777"/>
    </source>
</evidence>
<dbReference type="Gene3D" id="3.30.70.360">
    <property type="match status" value="1"/>
</dbReference>
<reference evidence="5 6" key="1">
    <citation type="submission" date="2017-02" db="EMBL/GenBank/DDBJ databases">
        <authorList>
            <person name="Peterson S.W."/>
        </authorList>
    </citation>
    <scope>NUCLEOTIDE SEQUENCE [LARGE SCALE GENOMIC DNA]</scope>
    <source>
        <strain evidence="5 6">DSM 21481</strain>
    </source>
</reference>
<gene>
    <name evidence="5" type="ORF">SAMN04324258_2412</name>
</gene>
<dbReference type="RefSeq" id="WP_079574728.1">
    <property type="nucleotide sequence ID" value="NZ_FUZQ01000004.1"/>
</dbReference>
<keyword evidence="1" id="KW-0645">Protease</keyword>
<keyword evidence="2" id="KW-0479">Metal-binding</keyword>
<evidence type="ECO:0000256" key="3">
    <source>
        <dbReference type="ARBA" id="ARBA00022801"/>
    </source>
</evidence>
<dbReference type="InterPro" id="IPR002933">
    <property type="entry name" value="Peptidase_M20"/>
</dbReference>
<dbReference type="SUPFAM" id="SSF53187">
    <property type="entry name" value="Zn-dependent exopeptidases"/>
    <property type="match status" value="1"/>
</dbReference>
<dbReference type="EMBL" id="FUZQ01000004">
    <property type="protein sequence ID" value="SKC67129.1"/>
    <property type="molecule type" value="Genomic_DNA"/>
</dbReference>
<dbReference type="GO" id="GO:0006508">
    <property type="term" value="P:proteolysis"/>
    <property type="evidence" value="ECO:0007669"/>
    <property type="project" value="UniProtKB-KW"/>
</dbReference>
<evidence type="ECO:0000256" key="2">
    <source>
        <dbReference type="ARBA" id="ARBA00022723"/>
    </source>
</evidence>